<keyword evidence="1" id="KW-0732">Signal</keyword>
<dbReference type="CDD" id="cd00229">
    <property type="entry name" value="SGNH_hydrolase"/>
    <property type="match status" value="1"/>
</dbReference>
<reference evidence="3 4" key="1">
    <citation type="submission" date="2021-11" db="EMBL/GenBank/DDBJ databases">
        <title>Genomic of Niabella pedocola.</title>
        <authorList>
            <person name="Wu T."/>
        </authorList>
    </citation>
    <scope>NUCLEOTIDE SEQUENCE [LARGE SCALE GENOMIC DNA]</scope>
    <source>
        <strain evidence="3 4">JCM 31011</strain>
    </source>
</reference>
<protein>
    <submittedName>
        <fullName evidence="3">SGNH/GDSL hydrolase family protein</fullName>
    </submittedName>
</protein>
<feature type="signal peptide" evidence="1">
    <location>
        <begin position="1"/>
        <end position="22"/>
    </location>
</feature>
<feature type="chain" id="PRO_5045955200" evidence="1">
    <location>
        <begin position="23"/>
        <end position="479"/>
    </location>
</feature>
<evidence type="ECO:0000259" key="2">
    <source>
        <dbReference type="Pfam" id="PF13472"/>
    </source>
</evidence>
<evidence type="ECO:0000313" key="3">
    <source>
        <dbReference type="EMBL" id="MCD2424289.1"/>
    </source>
</evidence>
<dbReference type="InterPro" id="IPR036514">
    <property type="entry name" value="SGNH_hydro_sf"/>
</dbReference>
<evidence type="ECO:0000256" key="1">
    <source>
        <dbReference type="SAM" id="SignalP"/>
    </source>
</evidence>
<dbReference type="SUPFAM" id="SSF52266">
    <property type="entry name" value="SGNH hydrolase"/>
    <property type="match status" value="1"/>
</dbReference>
<name>A0ABS8PT96_9BACT</name>
<sequence length="479" mass="52206">MNKRVIKTVVLGLLCIPVIGFCQSGTDSDKIAASQAGASPLYFDAAASGIPAVGPGSFYQAQECQVRAGLPDFFEKIKQGKDVVVAFIGGSITQANFCYRLQTARYLEQLYPATRFKWINAGVSGTGTELGAFRISEQVLKHKPDLIFMEFAVNGAYPDAMEGMIRQALKKDPATDLCLLYTIQNGQTAFYQKNDIPPNIKGLERIAAYYGLPAVHLGMEAARLEAEGTLTWKGSAPAPDNKILFSEDGIHPATAGGNLYAAAIARAFQKMKTPTLEKKKQLPAPMITAAWDEATMVEPSAAALANKGWALQATAPDPALKKFNPWFASVFTANQPGAAFRFRFKGDLFGVFDIGGPEAGQLEFTVDGKPITLSREKQGSFIYYQVSDTASTNVLNRFNAYCNNRYRGQFDVVKLEPGVHDVTVTVSSQKADKLEILPADKRADIEQHPEKYDRSVIYLGRILIRGKVVKETGAGAYQQ</sequence>
<feature type="domain" description="SGNH hydrolase-type esterase" evidence="2">
    <location>
        <begin position="87"/>
        <end position="256"/>
    </location>
</feature>
<dbReference type="GO" id="GO:0016787">
    <property type="term" value="F:hydrolase activity"/>
    <property type="evidence" value="ECO:0007669"/>
    <property type="project" value="UniProtKB-KW"/>
</dbReference>
<dbReference type="PANTHER" id="PTHR34407:SF1">
    <property type="entry name" value="SGNH HYDROLASE-TYPE ESTERASE DOMAIN-CONTAINING PROTEIN"/>
    <property type="match status" value="1"/>
</dbReference>
<dbReference type="EMBL" id="JAJNEC010000005">
    <property type="protein sequence ID" value="MCD2424289.1"/>
    <property type="molecule type" value="Genomic_DNA"/>
</dbReference>
<keyword evidence="4" id="KW-1185">Reference proteome</keyword>
<organism evidence="3 4">
    <name type="scientific">Niabella pedocola</name>
    <dbReference type="NCBI Taxonomy" id="1752077"/>
    <lineage>
        <taxon>Bacteria</taxon>
        <taxon>Pseudomonadati</taxon>
        <taxon>Bacteroidota</taxon>
        <taxon>Chitinophagia</taxon>
        <taxon>Chitinophagales</taxon>
        <taxon>Chitinophagaceae</taxon>
        <taxon>Niabella</taxon>
    </lineage>
</organism>
<proteinExistence type="predicted"/>
<accession>A0ABS8PT96</accession>
<dbReference type="InterPro" id="IPR013830">
    <property type="entry name" value="SGNH_hydro"/>
</dbReference>
<keyword evidence="3" id="KW-0378">Hydrolase</keyword>
<dbReference type="Gene3D" id="3.40.50.1110">
    <property type="entry name" value="SGNH hydrolase"/>
    <property type="match status" value="1"/>
</dbReference>
<comment type="caution">
    <text evidence="3">The sequence shown here is derived from an EMBL/GenBank/DDBJ whole genome shotgun (WGS) entry which is preliminary data.</text>
</comment>
<dbReference type="Pfam" id="PF13472">
    <property type="entry name" value="Lipase_GDSL_2"/>
    <property type="match status" value="1"/>
</dbReference>
<dbReference type="Proteomes" id="UP001199816">
    <property type="component" value="Unassembled WGS sequence"/>
</dbReference>
<dbReference type="RefSeq" id="WP_231005845.1">
    <property type="nucleotide sequence ID" value="NZ_JAJNEC010000005.1"/>
</dbReference>
<dbReference type="PANTHER" id="PTHR34407">
    <property type="entry name" value="EXPRESSED PROTEIN"/>
    <property type="match status" value="1"/>
</dbReference>
<dbReference type="Gene3D" id="2.60.120.260">
    <property type="entry name" value="Galactose-binding domain-like"/>
    <property type="match status" value="1"/>
</dbReference>
<gene>
    <name evidence="3" type="ORF">LQ567_16030</name>
</gene>
<evidence type="ECO:0000313" key="4">
    <source>
        <dbReference type="Proteomes" id="UP001199816"/>
    </source>
</evidence>